<keyword evidence="5" id="KW-1185">Reference proteome</keyword>
<evidence type="ECO:0000313" key="4">
    <source>
        <dbReference type="EMBL" id="KAL2080796.1"/>
    </source>
</evidence>
<proteinExistence type="predicted"/>
<evidence type="ECO:0000313" key="5">
    <source>
        <dbReference type="Proteomes" id="UP001591681"/>
    </source>
</evidence>
<keyword evidence="2" id="KW-1133">Transmembrane helix</keyword>
<keyword evidence="2" id="KW-0812">Transmembrane</keyword>
<dbReference type="Proteomes" id="UP001591681">
    <property type="component" value="Unassembled WGS sequence"/>
</dbReference>
<sequence length="535" mass="59693">MAEELWNKINIPFPSAVSVYRIPFSEEIDTVLQCVVAESEKFLNLFCSEVLQTEVRVLYEVLYVLNNSLRQHKPFRALKQLEQCINRVKEMNLQEALQDFWEACPKKPQRSAGLELGECDVPSQACVEWVCVKMLGGAGLLSRLLDRCSRAFILCRQHMQTGEFLVLNLVLISMLARLWVLFRGLLRALSPLYQHSVGLLQQVASARPLPYLSGAPLPRHLAALLGPRGAPLLETGAGGRGVRGAVRRASRASLLSRLFGQVDEGGEEGERKRRTKRSLGVRKARRLTEDLGSIVLQRRAGVSGEGAELDIKSLLMGTRTANTQMTSLTNQKQSSCRDSAVIGQKRRYVKLLSSATSFGDLAANLQEVMRWCRDRKLVWERRRLAFMCLKCRRMVSLETDGQSVKGKLRWFQRAVRRALMSGSCPHPRPLPRRCHSLRTLWRQALGVRGSSGTSRTFLNQRRTSTRRGRTGRAGSAAAHSVSGKNNVLPQQPVTSGDFVQEEPTGSEVLGNRKSSPAAIEADEDDIDDIFASIGF</sequence>
<feature type="region of interest" description="Disordered" evidence="1">
    <location>
        <begin position="450"/>
        <end position="522"/>
    </location>
</feature>
<feature type="compositionally biased region" description="Polar residues" evidence="1">
    <location>
        <begin position="450"/>
        <end position="460"/>
    </location>
</feature>
<dbReference type="Pfam" id="PF14780">
    <property type="entry name" value="NEPRO_N"/>
    <property type="match status" value="1"/>
</dbReference>
<keyword evidence="2" id="KW-0472">Membrane</keyword>
<gene>
    <name evidence="4" type="ORF">ACEWY4_022649</name>
</gene>
<dbReference type="PANTHER" id="PTHR34761">
    <property type="entry name" value="NUCLEOLUS AND NEURAL PROGENITOR PROTEIN"/>
    <property type="match status" value="1"/>
</dbReference>
<dbReference type="InterPro" id="IPR052835">
    <property type="entry name" value="Nepro"/>
</dbReference>
<feature type="domain" description="Nucleolus and neural progenitor protein-like N-terminal" evidence="3">
    <location>
        <begin position="6"/>
        <end position="195"/>
    </location>
</feature>
<dbReference type="AlphaFoldDB" id="A0ABD1J3V2"/>
<evidence type="ECO:0000256" key="1">
    <source>
        <dbReference type="SAM" id="MobiDB-lite"/>
    </source>
</evidence>
<feature type="transmembrane region" description="Helical" evidence="2">
    <location>
        <begin position="164"/>
        <end position="182"/>
    </location>
</feature>
<accession>A0ABD1J3V2</accession>
<evidence type="ECO:0000259" key="3">
    <source>
        <dbReference type="Pfam" id="PF14780"/>
    </source>
</evidence>
<organism evidence="4 5">
    <name type="scientific">Coilia grayii</name>
    <name type="common">Gray's grenadier anchovy</name>
    <dbReference type="NCBI Taxonomy" id="363190"/>
    <lineage>
        <taxon>Eukaryota</taxon>
        <taxon>Metazoa</taxon>
        <taxon>Chordata</taxon>
        <taxon>Craniata</taxon>
        <taxon>Vertebrata</taxon>
        <taxon>Euteleostomi</taxon>
        <taxon>Actinopterygii</taxon>
        <taxon>Neopterygii</taxon>
        <taxon>Teleostei</taxon>
        <taxon>Clupei</taxon>
        <taxon>Clupeiformes</taxon>
        <taxon>Clupeoidei</taxon>
        <taxon>Engraulidae</taxon>
        <taxon>Coilinae</taxon>
        <taxon>Coilia</taxon>
    </lineage>
</organism>
<dbReference type="InterPro" id="IPR027951">
    <property type="entry name" value="Nepro_N"/>
</dbReference>
<protein>
    <recommendedName>
        <fullName evidence="3">Nucleolus and neural progenitor protein-like N-terminal domain-containing protein</fullName>
    </recommendedName>
</protein>
<dbReference type="PANTHER" id="PTHR34761:SF1">
    <property type="entry name" value="NUCLEOLUS AND NEURAL PROGENITOR PROTEIN"/>
    <property type="match status" value="1"/>
</dbReference>
<reference evidence="4 5" key="1">
    <citation type="submission" date="2024-09" db="EMBL/GenBank/DDBJ databases">
        <title>A chromosome-level genome assembly of Gray's grenadier anchovy, Coilia grayii.</title>
        <authorList>
            <person name="Fu Z."/>
        </authorList>
    </citation>
    <scope>NUCLEOTIDE SEQUENCE [LARGE SCALE GENOMIC DNA]</scope>
    <source>
        <strain evidence="4">G4</strain>
        <tissue evidence="4">Muscle</tissue>
    </source>
</reference>
<feature type="compositionally biased region" description="Polar residues" evidence="1">
    <location>
        <begin position="482"/>
        <end position="494"/>
    </location>
</feature>
<name>A0ABD1J3V2_9TELE</name>
<comment type="caution">
    <text evidence="4">The sequence shown here is derived from an EMBL/GenBank/DDBJ whole genome shotgun (WGS) entry which is preliminary data.</text>
</comment>
<dbReference type="EMBL" id="JBHFQA010000020">
    <property type="protein sequence ID" value="KAL2080796.1"/>
    <property type="molecule type" value="Genomic_DNA"/>
</dbReference>
<evidence type="ECO:0000256" key="2">
    <source>
        <dbReference type="SAM" id="Phobius"/>
    </source>
</evidence>